<accession>A0A9N9J7T8</accession>
<protein>
    <submittedName>
        <fullName evidence="1">14762_t:CDS:1</fullName>
    </submittedName>
</protein>
<keyword evidence="2" id="KW-1185">Reference proteome</keyword>
<sequence>SPLIFQQHFVEVEVIPIHVSLVLLNVVAMIGDGIYHSPESAAAELGNAFYCNICGRYPQVYNILGIPLAGSLFIPGEFFTFYDDRDCNALSVVCSSLLLNGE</sequence>
<reference evidence="1" key="1">
    <citation type="submission" date="2021-06" db="EMBL/GenBank/DDBJ databases">
        <authorList>
            <person name="Kallberg Y."/>
            <person name="Tangrot J."/>
            <person name="Rosling A."/>
        </authorList>
    </citation>
    <scope>NUCLEOTIDE SEQUENCE</scope>
    <source>
        <strain evidence="1">UK204</strain>
    </source>
</reference>
<dbReference type="EMBL" id="CAJVPQ010026807">
    <property type="protein sequence ID" value="CAG8769739.1"/>
    <property type="molecule type" value="Genomic_DNA"/>
</dbReference>
<proteinExistence type="predicted"/>
<feature type="non-terminal residue" evidence="1">
    <location>
        <position position="1"/>
    </location>
</feature>
<feature type="non-terminal residue" evidence="1">
    <location>
        <position position="102"/>
    </location>
</feature>
<evidence type="ECO:0000313" key="2">
    <source>
        <dbReference type="Proteomes" id="UP000789570"/>
    </source>
</evidence>
<name>A0A9N9J7T8_9GLOM</name>
<dbReference type="AlphaFoldDB" id="A0A9N9J7T8"/>
<gene>
    <name evidence="1" type="ORF">FCALED_LOCUS17460</name>
</gene>
<dbReference type="Proteomes" id="UP000789570">
    <property type="component" value="Unassembled WGS sequence"/>
</dbReference>
<comment type="caution">
    <text evidence="1">The sequence shown here is derived from an EMBL/GenBank/DDBJ whole genome shotgun (WGS) entry which is preliminary data.</text>
</comment>
<evidence type="ECO:0000313" key="1">
    <source>
        <dbReference type="EMBL" id="CAG8769739.1"/>
    </source>
</evidence>
<organism evidence="1 2">
    <name type="scientific">Funneliformis caledonium</name>
    <dbReference type="NCBI Taxonomy" id="1117310"/>
    <lineage>
        <taxon>Eukaryota</taxon>
        <taxon>Fungi</taxon>
        <taxon>Fungi incertae sedis</taxon>
        <taxon>Mucoromycota</taxon>
        <taxon>Glomeromycotina</taxon>
        <taxon>Glomeromycetes</taxon>
        <taxon>Glomerales</taxon>
        <taxon>Glomeraceae</taxon>
        <taxon>Funneliformis</taxon>
    </lineage>
</organism>